<feature type="region of interest" description="Disordered" evidence="1">
    <location>
        <begin position="115"/>
        <end position="149"/>
    </location>
</feature>
<keyword evidence="2" id="KW-0472">Membrane</keyword>
<dbReference type="PANTHER" id="PTHR38118:SF2">
    <property type="entry name" value="CDP-ALCOHOL PHOSPHATIDYLTRANSFERASE PROTEIN"/>
    <property type="match status" value="1"/>
</dbReference>
<evidence type="ECO:0000313" key="5">
    <source>
        <dbReference type="Proteomes" id="UP000799440"/>
    </source>
</evidence>
<evidence type="ECO:0000256" key="1">
    <source>
        <dbReference type="SAM" id="MobiDB-lite"/>
    </source>
</evidence>
<name>A0A6A6VKP4_9PLEO</name>
<feature type="domain" description="DUF7707" evidence="3">
    <location>
        <begin position="18"/>
        <end position="114"/>
    </location>
</feature>
<organism evidence="4 5">
    <name type="scientific">Sporormia fimetaria CBS 119925</name>
    <dbReference type="NCBI Taxonomy" id="1340428"/>
    <lineage>
        <taxon>Eukaryota</taxon>
        <taxon>Fungi</taxon>
        <taxon>Dikarya</taxon>
        <taxon>Ascomycota</taxon>
        <taxon>Pezizomycotina</taxon>
        <taxon>Dothideomycetes</taxon>
        <taxon>Pleosporomycetidae</taxon>
        <taxon>Pleosporales</taxon>
        <taxon>Sporormiaceae</taxon>
        <taxon>Sporormia</taxon>
    </lineage>
</organism>
<accession>A0A6A6VKP4</accession>
<gene>
    <name evidence="4" type="ORF">M011DRAFT_483138</name>
</gene>
<dbReference type="OrthoDB" id="2121879at2759"/>
<dbReference type="Proteomes" id="UP000799440">
    <property type="component" value="Unassembled WGS sequence"/>
</dbReference>
<evidence type="ECO:0000259" key="3">
    <source>
        <dbReference type="Pfam" id="PF24808"/>
    </source>
</evidence>
<dbReference type="InterPro" id="IPR056124">
    <property type="entry name" value="DUF7707"/>
</dbReference>
<feature type="compositionally biased region" description="Low complexity" evidence="1">
    <location>
        <begin position="127"/>
        <end position="149"/>
    </location>
</feature>
<keyword evidence="2" id="KW-1133">Transmembrane helix</keyword>
<evidence type="ECO:0000313" key="4">
    <source>
        <dbReference type="EMBL" id="KAF2751178.1"/>
    </source>
</evidence>
<dbReference type="PANTHER" id="PTHR38118">
    <property type="entry name" value="ANCHORED CELL WALL PROTEIN 11-RELATED"/>
    <property type="match status" value="1"/>
</dbReference>
<feature type="region of interest" description="Disordered" evidence="1">
    <location>
        <begin position="242"/>
        <end position="268"/>
    </location>
</feature>
<evidence type="ECO:0000256" key="2">
    <source>
        <dbReference type="SAM" id="Phobius"/>
    </source>
</evidence>
<keyword evidence="5" id="KW-1185">Reference proteome</keyword>
<reference evidence="4" key="1">
    <citation type="journal article" date="2020" name="Stud. Mycol.">
        <title>101 Dothideomycetes genomes: a test case for predicting lifestyles and emergence of pathogens.</title>
        <authorList>
            <person name="Haridas S."/>
            <person name="Albert R."/>
            <person name="Binder M."/>
            <person name="Bloem J."/>
            <person name="Labutti K."/>
            <person name="Salamov A."/>
            <person name="Andreopoulos B."/>
            <person name="Baker S."/>
            <person name="Barry K."/>
            <person name="Bills G."/>
            <person name="Bluhm B."/>
            <person name="Cannon C."/>
            <person name="Castanera R."/>
            <person name="Culley D."/>
            <person name="Daum C."/>
            <person name="Ezra D."/>
            <person name="Gonzalez J."/>
            <person name="Henrissat B."/>
            <person name="Kuo A."/>
            <person name="Liang C."/>
            <person name="Lipzen A."/>
            <person name="Lutzoni F."/>
            <person name="Magnuson J."/>
            <person name="Mondo S."/>
            <person name="Nolan M."/>
            <person name="Ohm R."/>
            <person name="Pangilinan J."/>
            <person name="Park H.-J."/>
            <person name="Ramirez L."/>
            <person name="Alfaro M."/>
            <person name="Sun H."/>
            <person name="Tritt A."/>
            <person name="Yoshinaga Y."/>
            <person name="Zwiers L.-H."/>
            <person name="Turgeon B."/>
            <person name="Goodwin S."/>
            <person name="Spatafora J."/>
            <person name="Crous P."/>
            <person name="Grigoriev I."/>
        </authorList>
    </citation>
    <scope>NUCLEOTIDE SEQUENCE</scope>
    <source>
        <strain evidence="4">CBS 119925</strain>
    </source>
</reference>
<keyword evidence="2" id="KW-0812">Transmembrane</keyword>
<dbReference type="AlphaFoldDB" id="A0A6A6VKP4"/>
<proteinExistence type="predicted"/>
<feature type="compositionally biased region" description="Basic and acidic residues" evidence="1">
    <location>
        <begin position="259"/>
        <end position="268"/>
    </location>
</feature>
<sequence>MSRPQSWPTESAATTCCEIYPTIVPKSTREDWCTASLNTCEILCSSEPYRNDCDDDLLYHDCQCGLIHPDMGQYRKTLETFQCETWRSFCFNTTRALNESSTPCEEAQCGTLKPAPWKDNPNSNSNGTAPASTSGPATTSATANSSTGSKTPYGLIGGMVALGVVLFVILPALVICVRKRRKARKQQTRALHQVEEQVEQEQLYSGLEVVHVNDATLTRKPELSSGIRGPVVHELYARETPSELPADVVGEGRGNQNHDVTRSVETGR</sequence>
<dbReference type="Pfam" id="PF24808">
    <property type="entry name" value="DUF7707"/>
    <property type="match status" value="1"/>
</dbReference>
<feature type="transmembrane region" description="Helical" evidence="2">
    <location>
        <begin position="153"/>
        <end position="177"/>
    </location>
</feature>
<dbReference type="EMBL" id="MU006562">
    <property type="protein sequence ID" value="KAF2751178.1"/>
    <property type="molecule type" value="Genomic_DNA"/>
</dbReference>
<protein>
    <recommendedName>
        <fullName evidence="3">DUF7707 domain-containing protein</fullName>
    </recommendedName>
</protein>